<dbReference type="PANTHER" id="PTHR43657:SF1">
    <property type="entry name" value="ALTERED INHERITANCE OF MITOCHONDRIA PROTEIN 24, MITOCHONDRIAL"/>
    <property type="match status" value="1"/>
</dbReference>
<dbReference type="Proteomes" id="UP000032287">
    <property type="component" value="Unassembled WGS sequence"/>
</dbReference>
<dbReference type="EMBL" id="JWHU01000002">
    <property type="protein sequence ID" value="KIU22326.1"/>
    <property type="molecule type" value="Genomic_DNA"/>
</dbReference>
<sequence>MDYNIEANMQFPLVTYNLLPNETVRIQSGAMVYHTGDTQLKGRLNANGGSGIGKLLRAAGRAMVSGESVFITEVSAGAQGGDLALAPAVPGTIQALEVTPGRNYYLNDSAFLAMDGTVQYSMERQSVGRAILGGQGGLFVMKTSGEGTLLVAAFGSIKEIDLQDAHDFTIDNAHVVAWETSLTYDIHLEGGGLIGSIGTGEGVVNTFNGTGKVLVQSLNLENFANMLKPFMPQPSSN</sequence>
<evidence type="ECO:0000313" key="1">
    <source>
        <dbReference type="EMBL" id="KIU22326.1"/>
    </source>
</evidence>
<comment type="caution">
    <text evidence="1">The sequence shown here is derived from an EMBL/GenBank/DDBJ whole genome shotgun (WGS) entry which is preliminary data.</text>
</comment>
<dbReference type="eggNOG" id="COG2013">
    <property type="taxonomic scope" value="Bacteria"/>
</dbReference>
<proteinExistence type="predicted"/>
<dbReference type="InterPro" id="IPR002838">
    <property type="entry name" value="AIM24"/>
</dbReference>
<reference evidence="1 2" key="1">
    <citation type="journal article" date="2015" name="Microbiology (Mosc.)">
        <title>Genomics of the Weissella cibaria species with an examination of its metabolic traits.</title>
        <authorList>
            <person name="Lynch K.M."/>
            <person name="Lucid A."/>
            <person name="Arendt E.K."/>
            <person name="Sleator R.D."/>
            <person name="Lucey B."/>
            <person name="Coffey A."/>
        </authorList>
    </citation>
    <scope>NUCLEOTIDE SEQUENCE [LARGE SCALE GENOMIC DNA]</scope>
    <source>
        <strain evidence="1 2">MG1</strain>
    </source>
</reference>
<dbReference type="SUPFAM" id="SSF51219">
    <property type="entry name" value="TRAP-like"/>
    <property type="match status" value="1"/>
</dbReference>
<dbReference type="PANTHER" id="PTHR43657">
    <property type="entry name" value="TRYPTOPHAN RNA-BINDING ATTENUATOR PROTEIN-LIKE PROTEIN"/>
    <property type="match status" value="1"/>
</dbReference>
<gene>
    <name evidence="1" type="ORF">QX99_00294</name>
</gene>
<dbReference type="Gene3D" id="3.60.160.10">
    <property type="entry name" value="Mitochondrial biogenesis AIM24"/>
    <property type="match status" value="1"/>
</dbReference>
<protein>
    <submittedName>
        <fullName evidence="1">Uncharacterized protein</fullName>
    </submittedName>
</protein>
<evidence type="ECO:0000313" key="2">
    <source>
        <dbReference type="Proteomes" id="UP000032287"/>
    </source>
</evidence>
<name>A0A0D1JIS5_9LACO</name>
<organism evidence="1 2">
    <name type="scientific">Weissella cibaria</name>
    <dbReference type="NCBI Taxonomy" id="137591"/>
    <lineage>
        <taxon>Bacteria</taxon>
        <taxon>Bacillati</taxon>
        <taxon>Bacillota</taxon>
        <taxon>Bacilli</taxon>
        <taxon>Lactobacillales</taxon>
        <taxon>Lactobacillaceae</taxon>
        <taxon>Weissella</taxon>
    </lineage>
</organism>
<dbReference type="PATRIC" id="fig|137591.25.peg.290"/>
<dbReference type="Pfam" id="PF01987">
    <property type="entry name" value="AIM24"/>
    <property type="match status" value="1"/>
</dbReference>
<keyword evidence="2" id="KW-1185">Reference proteome</keyword>
<dbReference type="AlphaFoldDB" id="A0A0D1JIS5"/>
<dbReference type="InterPro" id="IPR016031">
    <property type="entry name" value="Trp_RNA-bd_attenuator-like_dom"/>
</dbReference>
<dbReference type="KEGG" id="wcb:AO080_07455"/>
<accession>A0A0D1JIS5</accession>
<dbReference type="InterPro" id="IPR036983">
    <property type="entry name" value="AIM24_sf"/>
</dbReference>
<dbReference type="OrthoDB" id="9779518at2"/>
<dbReference type="RefSeq" id="WP_043709329.1">
    <property type="nucleotide sequence ID" value="NZ_CABJFA010000001.1"/>
</dbReference>
<dbReference type="NCBIfam" id="TIGR00266">
    <property type="entry name" value="TIGR00266 family protein"/>
    <property type="match status" value="1"/>
</dbReference>